<dbReference type="AlphaFoldDB" id="A0A0F4YQN6"/>
<name>A0A0F4YQN6_RASE3</name>
<comment type="caution">
    <text evidence="1">The sequence shown here is derived from an EMBL/GenBank/DDBJ whole genome shotgun (WGS) entry which is preliminary data.</text>
</comment>
<gene>
    <name evidence="1" type="ORF">T310_5413</name>
</gene>
<dbReference type="STRING" id="1408163.A0A0F4YQN6"/>
<sequence>MCQHDTPRLRLDTLWEEVVHERDIALLREDEVTDEALKKHQIQRIQCDFERLDDERANLSLKPPILFHPPPAEVLERHPVDVEAIGNAREQEEHMQFRDYNPPTDPEEFDRGYWTPVHCAREVSQYLKALVFGFPRIDVPQTLVEKCKMTSVSLPNPLLSVIRGLDGYIPEHHKQYWATTLVLEYEMENDMLVHPHVILMTVQSCNGKDGSMLLGVLAPIIAAMRNRANQPKVDEDGEELLPRQLEFEKEERFPVLMVSLLGPQHGRLFYVCMDGGNLMIRQSDLFLVLKERTARPGTYSCE</sequence>
<evidence type="ECO:0000313" key="1">
    <source>
        <dbReference type="EMBL" id="KKA20569.1"/>
    </source>
</evidence>
<keyword evidence="2" id="KW-1185">Reference proteome</keyword>
<dbReference type="GeneID" id="25317758"/>
<protein>
    <submittedName>
        <fullName evidence="1">Uncharacterized protein</fullName>
    </submittedName>
</protein>
<dbReference type="RefSeq" id="XP_013327181.1">
    <property type="nucleotide sequence ID" value="XM_013471727.1"/>
</dbReference>
<evidence type="ECO:0000313" key="2">
    <source>
        <dbReference type="Proteomes" id="UP000053958"/>
    </source>
</evidence>
<dbReference type="OrthoDB" id="4227422at2759"/>
<organism evidence="1 2">
    <name type="scientific">Rasamsonia emersonii (strain ATCC 16479 / CBS 393.64 / IMI 116815)</name>
    <dbReference type="NCBI Taxonomy" id="1408163"/>
    <lineage>
        <taxon>Eukaryota</taxon>
        <taxon>Fungi</taxon>
        <taxon>Dikarya</taxon>
        <taxon>Ascomycota</taxon>
        <taxon>Pezizomycotina</taxon>
        <taxon>Eurotiomycetes</taxon>
        <taxon>Eurotiomycetidae</taxon>
        <taxon>Eurotiales</taxon>
        <taxon>Trichocomaceae</taxon>
        <taxon>Rasamsonia</taxon>
    </lineage>
</organism>
<reference evidence="1 2" key="1">
    <citation type="submission" date="2015-04" db="EMBL/GenBank/DDBJ databases">
        <authorList>
            <person name="Heijne W.H."/>
            <person name="Fedorova N.D."/>
            <person name="Nierman W.C."/>
            <person name="Vollebregt A.W."/>
            <person name="Zhao Z."/>
            <person name="Wu L."/>
            <person name="Kumar M."/>
            <person name="Stam H."/>
            <person name="van den Berg M.A."/>
            <person name="Pel H.J."/>
        </authorList>
    </citation>
    <scope>NUCLEOTIDE SEQUENCE [LARGE SCALE GENOMIC DNA]</scope>
    <source>
        <strain evidence="1 2">CBS 393.64</strain>
    </source>
</reference>
<dbReference type="Proteomes" id="UP000053958">
    <property type="component" value="Unassembled WGS sequence"/>
</dbReference>
<accession>A0A0F4YQN6</accession>
<proteinExistence type="predicted"/>
<dbReference type="EMBL" id="LASV01000248">
    <property type="protein sequence ID" value="KKA20569.1"/>
    <property type="molecule type" value="Genomic_DNA"/>
</dbReference>